<evidence type="ECO:0000313" key="2">
    <source>
        <dbReference type="Proteomes" id="UP000000602"/>
    </source>
</evidence>
<dbReference type="EMBL" id="CR522870">
    <property type="protein sequence ID" value="CAG37489.1"/>
    <property type="molecule type" value="Genomic_DNA"/>
</dbReference>
<dbReference type="Gene3D" id="2.30.110.10">
    <property type="entry name" value="Electron Transport, Fmn-binding Protein, Chain A"/>
    <property type="match status" value="1"/>
</dbReference>
<dbReference type="Proteomes" id="UP000000602">
    <property type="component" value="Chromosome"/>
</dbReference>
<organism evidence="1 2">
    <name type="scientific">Desulfotalea psychrophila (strain LSv54 / DSM 12343)</name>
    <dbReference type="NCBI Taxonomy" id="177439"/>
    <lineage>
        <taxon>Bacteria</taxon>
        <taxon>Pseudomonadati</taxon>
        <taxon>Thermodesulfobacteriota</taxon>
        <taxon>Desulfobulbia</taxon>
        <taxon>Desulfobulbales</taxon>
        <taxon>Desulfocapsaceae</taxon>
        <taxon>Desulfotalea</taxon>
    </lineage>
</organism>
<keyword evidence="2" id="KW-1185">Reference proteome</keyword>
<dbReference type="STRING" id="177439.DP2760"/>
<dbReference type="InterPro" id="IPR012349">
    <property type="entry name" value="Split_barrel_FMN-bd"/>
</dbReference>
<dbReference type="eggNOG" id="COG0748">
    <property type="taxonomic scope" value="Bacteria"/>
</dbReference>
<evidence type="ECO:0000313" key="1">
    <source>
        <dbReference type="EMBL" id="CAG37489.1"/>
    </source>
</evidence>
<protein>
    <submittedName>
        <fullName evidence="1">Uncharacterized protein</fullName>
    </submittedName>
</protein>
<dbReference type="AlphaFoldDB" id="Q6AJJ1"/>
<dbReference type="OrthoDB" id="5396728at2"/>
<dbReference type="HOGENOM" id="CLU_135509_0_0_7"/>
<proteinExistence type="predicted"/>
<name>Q6AJJ1_DESPS</name>
<dbReference type="SUPFAM" id="SSF50475">
    <property type="entry name" value="FMN-binding split barrel"/>
    <property type="match status" value="1"/>
</dbReference>
<dbReference type="KEGG" id="dps:DP2760"/>
<sequence>MARNRDFVARLFAAVDSVQGGDGISIILWNSRGEIMKLAEYFENTRGTAVFATADANGRVDSAIYSHPHCLADGILGFVMADKRSHRNLLTNGQAAYLFIEEGDDYRGVRLQLDLVEETSDPELVNKYHRHPAKNCELPVSDTIYFVTFKVKEVRELVGDDDPGFTL</sequence>
<reference evidence="2" key="1">
    <citation type="journal article" date="2004" name="Environ. Microbiol.">
        <title>The genome of Desulfotalea psychrophila, a sulfate-reducing bacterium from permanently cold Arctic sediments.</title>
        <authorList>
            <person name="Rabus R."/>
            <person name="Ruepp A."/>
            <person name="Frickey T."/>
            <person name="Rattei T."/>
            <person name="Fartmann B."/>
            <person name="Stark M."/>
            <person name="Bauer M."/>
            <person name="Zibat A."/>
            <person name="Lombardot T."/>
            <person name="Becker I."/>
            <person name="Amann J."/>
            <person name="Gellner K."/>
            <person name="Teeling H."/>
            <person name="Leuschner W.D."/>
            <person name="Gloeckner F.-O."/>
            <person name="Lupas A.N."/>
            <person name="Amann R."/>
            <person name="Klenk H.-P."/>
        </authorList>
    </citation>
    <scope>NUCLEOTIDE SEQUENCE [LARGE SCALE GENOMIC DNA]</scope>
    <source>
        <strain evidence="2">DSM 12343 / LSv54</strain>
    </source>
</reference>
<gene>
    <name evidence="1" type="ordered locus">DP2760</name>
</gene>
<accession>Q6AJJ1</accession>